<comment type="caution">
    <text evidence="7">The sequence shown here is derived from an EMBL/GenBank/DDBJ whole genome shotgun (WGS) entry which is preliminary data.</text>
</comment>
<feature type="domain" description="HTH tetR-type" evidence="6">
    <location>
        <begin position="10"/>
        <end position="70"/>
    </location>
</feature>
<dbReference type="Proteomes" id="UP000737171">
    <property type="component" value="Unassembled WGS sequence"/>
</dbReference>
<evidence type="ECO:0000256" key="1">
    <source>
        <dbReference type="ARBA" id="ARBA00022491"/>
    </source>
</evidence>
<name>A0ABX2EFN0_9BURK</name>
<dbReference type="PANTHER" id="PTHR30055:SF240">
    <property type="entry name" value="HTH-TYPE TRANSCRIPTIONAL REGULATOR ACRR"/>
    <property type="match status" value="1"/>
</dbReference>
<dbReference type="InterPro" id="IPR001647">
    <property type="entry name" value="HTH_TetR"/>
</dbReference>
<keyword evidence="8" id="KW-1185">Reference proteome</keyword>
<dbReference type="SUPFAM" id="SSF48498">
    <property type="entry name" value="Tetracyclin repressor-like, C-terminal domain"/>
    <property type="match status" value="1"/>
</dbReference>
<organism evidence="7 8">
    <name type="scientific">Pseudaquabacterium terrae</name>
    <dbReference type="NCBI Taxonomy" id="2732868"/>
    <lineage>
        <taxon>Bacteria</taxon>
        <taxon>Pseudomonadati</taxon>
        <taxon>Pseudomonadota</taxon>
        <taxon>Betaproteobacteria</taxon>
        <taxon>Burkholderiales</taxon>
        <taxon>Sphaerotilaceae</taxon>
        <taxon>Pseudaquabacterium</taxon>
    </lineage>
</organism>
<keyword evidence="3 5" id="KW-0238">DNA-binding</keyword>
<dbReference type="PROSITE" id="PS01081">
    <property type="entry name" value="HTH_TETR_1"/>
    <property type="match status" value="1"/>
</dbReference>
<proteinExistence type="predicted"/>
<dbReference type="SUPFAM" id="SSF46689">
    <property type="entry name" value="Homeodomain-like"/>
    <property type="match status" value="1"/>
</dbReference>
<sequence length="212" mass="23631">MARRTKDEALATRHAILDAAELLFQQRGVSRTSLQDIAAAAQVTRGAIYWHFKDKADLFNAMMDRAIMPFEEAGAGCGACPDGDDPLTFIQDRLLRALKLTAEHEPTRRVFEIATHKVEYVDELLAVRDRHLQCRNDCLAEVERDLKRAMKLGLLSNRLPARAAALGLHALIDGLIQNWMLDPTAFDLVKIGRQVTQAYLTGLRAETQAVPA</sequence>
<dbReference type="InterPro" id="IPR009057">
    <property type="entry name" value="Homeodomain-like_sf"/>
</dbReference>
<evidence type="ECO:0000256" key="3">
    <source>
        <dbReference type="ARBA" id="ARBA00023125"/>
    </source>
</evidence>
<keyword evidence="2" id="KW-0805">Transcription regulation</keyword>
<dbReference type="PROSITE" id="PS50977">
    <property type="entry name" value="HTH_TETR_2"/>
    <property type="match status" value="1"/>
</dbReference>
<dbReference type="PANTHER" id="PTHR30055">
    <property type="entry name" value="HTH-TYPE TRANSCRIPTIONAL REGULATOR RUTR"/>
    <property type="match status" value="1"/>
</dbReference>
<dbReference type="Pfam" id="PF08361">
    <property type="entry name" value="TetR_C_2"/>
    <property type="match status" value="1"/>
</dbReference>
<dbReference type="InterPro" id="IPR036271">
    <property type="entry name" value="Tet_transcr_reg_TetR-rel_C_sf"/>
</dbReference>
<evidence type="ECO:0000259" key="6">
    <source>
        <dbReference type="PROSITE" id="PS50977"/>
    </source>
</evidence>
<evidence type="ECO:0000313" key="7">
    <source>
        <dbReference type="EMBL" id="NRF67418.1"/>
    </source>
</evidence>
<feature type="DNA-binding region" description="H-T-H motif" evidence="5">
    <location>
        <begin position="33"/>
        <end position="52"/>
    </location>
</feature>
<dbReference type="InterPro" id="IPR013572">
    <property type="entry name" value="Tscrpt_reg_MAATS_C"/>
</dbReference>
<dbReference type="Pfam" id="PF00440">
    <property type="entry name" value="TetR_N"/>
    <property type="match status" value="1"/>
</dbReference>
<dbReference type="EMBL" id="JABRWJ010000003">
    <property type="protein sequence ID" value="NRF67418.1"/>
    <property type="molecule type" value="Genomic_DNA"/>
</dbReference>
<keyword evidence="1" id="KW-0678">Repressor</keyword>
<reference evidence="7 8" key="1">
    <citation type="submission" date="2020-05" db="EMBL/GenBank/DDBJ databases">
        <title>Aquincola sp. isolate from soil.</title>
        <authorList>
            <person name="Han J."/>
            <person name="Kim D.-U."/>
        </authorList>
    </citation>
    <scope>NUCLEOTIDE SEQUENCE [LARGE SCALE GENOMIC DNA]</scope>
    <source>
        <strain evidence="7 8">S2</strain>
    </source>
</reference>
<dbReference type="InterPro" id="IPR050109">
    <property type="entry name" value="HTH-type_TetR-like_transc_reg"/>
</dbReference>
<protein>
    <submittedName>
        <fullName evidence="7">TetR family transcriptional regulator</fullName>
    </submittedName>
</protein>
<dbReference type="InterPro" id="IPR023772">
    <property type="entry name" value="DNA-bd_HTH_TetR-type_CS"/>
</dbReference>
<dbReference type="Gene3D" id="1.10.357.10">
    <property type="entry name" value="Tetracycline Repressor, domain 2"/>
    <property type="match status" value="1"/>
</dbReference>
<keyword evidence="4" id="KW-0804">Transcription</keyword>
<evidence type="ECO:0000256" key="5">
    <source>
        <dbReference type="PROSITE-ProRule" id="PRU00335"/>
    </source>
</evidence>
<gene>
    <name evidence="7" type="ORF">HLB44_10520</name>
</gene>
<evidence type="ECO:0000256" key="4">
    <source>
        <dbReference type="ARBA" id="ARBA00023163"/>
    </source>
</evidence>
<dbReference type="RefSeq" id="WP_173122532.1">
    <property type="nucleotide sequence ID" value="NZ_JABRWJ010000003.1"/>
</dbReference>
<evidence type="ECO:0000256" key="2">
    <source>
        <dbReference type="ARBA" id="ARBA00023015"/>
    </source>
</evidence>
<accession>A0ABX2EFN0</accession>
<dbReference type="PRINTS" id="PR00455">
    <property type="entry name" value="HTHTETR"/>
</dbReference>
<evidence type="ECO:0000313" key="8">
    <source>
        <dbReference type="Proteomes" id="UP000737171"/>
    </source>
</evidence>